<dbReference type="NCBIfam" id="NF002458">
    <property type="entry name" value="PRK01641.1"/>
    <property type="match status" value="1"/>
</dbReference>
<dbReference type="RefSeq" id="WP_245094981.1">
    <property type="nucleotide sequence ID" value="NZ_CP095053.1"/>
</dbReference>
<evidence type="ECO:0000256" key="8">
    <source>
        <dbReference type="ARBA" id="ARBA00023239"/>
    </source>
</evidence>
<evidence type="ECO:0000256" key="4">
    <source>
        <dbReference type="ARBA" id="ARBA00009845"/>
    </source>
</evidence>
<evidence type="ECO:0000256" key="7">
    <source>
        <dbReference type="ARBA" id="ARBA00022605"/>
    </source>
</evidence>
<dbReference type="KEGG" id="haei:MUN82_03320"/>
<comment type="subunit">
    <text evidence="5 10">Heterodimer of LeuC and LeuD.</text>
</comment>
<dbReference type="FunFam" id="3.20.19.10:FF:000003">
    <property type="entry name" value="3-isopropylmalate dehydratase small subunit"/>
    <property type="match status" value="1"/>
</dbReference>
<evidence type="ECO:0000256" key="5">
    <source>
        <dbReference type="ARBA" id="ARBA00011271"/>
    </source>
</evidence>
<dbReference type="GO" id="GO:0003861">
    <property type="term" value="F:3-isopropylmalate dehydratase activity"/>
    <property type="evidence" value="ECO:0007669"/>
    <property type="project" value="UniProtKB-UniRule"/>
</dbReference>
<gene>
    <name evidence="10 12" type="primary">leuD</name>
    <name evidence="12" type="ORF">MUN82_03320</name>
</gene>
<dbReference type="PANTHER" id="PTHR43345:SF5">
    <property type="entry name" value="3-ISOPROPYLMALATE DEHYDRATASE SMALL SUBUNIT"/>
    <property type="match status" value="1"/>
</dbReference>
<organism evidence="12 13">
    <name type="scientific">Hymenobacter aerilatus</name>
    <dbReference type="NCBI Taxonomy" id="2932251"/>
    <lineage>
        <taxon>Bacteria</taxon>
        <taxon>Pseudomonadati</taxon>
        <taxon>Bacteroidota</taxon>
        <taxon>Cytophagia</taxon>
        <taxon>Cytophagales</taxon>
        <taxon>Hymenobacteraceae</taxon>
        <taxon>Hymenobacter</taxon>
    </lineage>
</organism>
<feature type="domain" description="Aconitase A/isopropylmalate dehydratase small subunit swivel" evidence="11">
    <location>
        <begin position="1"/>
        <end position="122"/>
    </location>
</feature>
<comment type="function">
    <text evidence="2 10">Catalyzes the isomerization between 2-isopropylmalate and 3-isopropylmalate, via the formation of 2-isopropylmaleate.</text>
</comment>
<name>A0A8T9SWA1_9BACT</name>
<evidence type="ECO:0000313" key="13">
    <source>
        <dbReference type="Proteomes" id="UP000829925"/>
    </source>
</evidence>
<evidence type="ECO:0000259" key="11">
    <source>
        <dbReference type="Pfam" id="PF00694"/>
    </source>
</evidence>
<dbReference type="InterPro" id="IPR000573">
    <property type="entry name" value="AconitaseA/IPMdHydase_ssu_swvl"/>
</dbReference>
<evidence type="ECO:0000256" key="1">
    <source>
        <dbReference type="ARBA" id="ARBA00000491"/>
    </source>
</evidence>
<keyword evidence="7 10" id="KW-0028">Amino-acid biosynthesis</keyword>
<evidence type="ECO:0000256" key="6">
    <source>
        <dbReference type="ARBA" id="ARBA00022430"/>
    </source>
</evidence>
<dbReference type="EC" id="4.2.1.33" evidence="10"/>
<reference evidence="12 13" key="1">
    <citation type="submission" date="2022-04" db="EMBL/GenBank/DDBJ databases">
        <title>Hymenobacter sp. isolated from the air.</title>
        <authorList>
            <person name="Won M."/>
            <person name="Lee C.-M."/>
            <person name="Woen H.-Y."/>
            <person name="Kwon S.-W."/>
        </authorList>
    </citation>
    <scope>NUCLEOTIDE SEQUENCE [LARGE SCALE GENOMIC DNA]</scope>
    <source>
        <strain evidence="13">5413 J-13</strain>
    </source>
</reference>
<dbReference type="GO" id="GO:0009316">
    <property type="term" value="C:3-isopropylmalate dehydratase complex"/>
    <property type="evidence" value="ECO:0007669"/>
    <property type="project" value="InterPro"/>
</dbReference>
<sequence>MEKFQVLRSTAVPLPNENVDTDQIIPARFLKATTREGFGQNLFRDWRYAADGQPKPDFVLNNPRYSGQILVAGQNFGCGSSREHAAWAIFDAGFKVVISSYFADIFRGNALNNGLLPLQVSEEVLQRLLAQIEQDPQTQLVVDLAAQTLSVPAWEETIPFAIDAYKKECLLNGYDDIDFLVSQKEAIAAYETSRPWTY</sequence>
<evidence type="ECO:0000313" key="12">
    <source>
        <dbReference type="EMBL" id="UOR06135.1"/>
    </source>
</evidence>
<proteinExistence type="inferred from homology"/>
<dbReference type="InterPro" id="IPR004431">
    <property type="entry name" value="3-IsopropMal_deHydase_ssu"/>
</dbReference>
<dbReference type="Proteomes" id="UP000829925">
    <property type="component" value="Chromosome"/>
</dbReference>
<evidence type="ECO:0000256" key="10">
    <source>
        <dbReference type="HAMAP-Rule" id="MF_01031"/>
    </source>
</evidence>
<dbReference type="AlphaFoldDB" id="A0A8T9SWA1"/>
<comment type="catalytic activity">
    <reaction evidence="1 10">
        <text>(2R,3S)-3-isopropylmalate = (2S)-2-isopropylmalate</text>
        <dbReference type="Rhea" id="RHEA:32287"/>
        <dbReference type="ChEBI" id="CHEBI:1178"/>
        <dbReference type="ChEBI" id="CHEBI:35121"/>
        <dbReference type="EC" id="4.2.1.33"/>
    </reaction>
</comment>
<dbReference type="CDD" id="cd01577">
    <property type="entry name" value="IPMI_Swivel"/>
    <property type="match status" value="1"/>
</dbReference>
<keyword evidence="13" id="KW-1185">Reference proteome</keyword>
<keyword evidence="6 10" id="KW-0432">Leucine biosynthesis</keyword>
<keyword evidence="9 10" id="KW-0100">Branched-chain amino acid biosynthesis</keyword>
<evidence type="ECO:0000256" key="2">
    <source>
        <dbReference type="ARBA" id="ARBA00002695"/>
    </source>
</evidence>
<dbReference type="HAMAP" id="MF_01031">
    <property type="entry name" value="LeuD_type1"/>
    <property type="match status" value="1"/>
</dbReference>
<dbReference type="Pfam" id="PF00694">
    <property type="entry name" value="Aconitase_C"/>
    <property type="match status" value="1"/>
</dbReference>
<evidence type="ECO:0000256" key="9">
    <source>
        <dbReference type="ARBA" id="ARBA00023304"/>
    </source>
</evidence>
<dbReference type="EMBL" id="CP095053">
    <property type="protein sequence ID" value="UOR06135.1"/>
    <property type="molecule type" value="Genomic_DNA"/>
</dbReference>
<dbReference type="InterPro" id="IPR033940">
    <property type="entry name" value="IPMI_Swivel"/>
</dbReference>
<comment type="pathway">
    <text evidence="3 10">Amino-acid biosynthesis; L-leucine biosynthesis; L-leucine from 3-methyl-2-oxobutanoate: step 2/4.</text>
</comment>
<accession>A0A8T9SWA1</accession>
<dbReference type="GO" id="GO:0009098">
    <property type="term" value="P:L-leucine biosynthetic process"/>
    <property type="evidence" value="ECO:0007669"/>
    <property type="project" value="UniProtKB-UniRule"/>
</dbReference>
<dbReference type="Gene3D" id="3.20.19.10">
    <property type="entry name" value="Aconitase, domain 4"/>
    <property type="match status" value="1"/>
</dbReference>
<dbReference type="NCBIfam" id="TIGR00171">
    <property type="entry name" value="leuD"/>
    <property type="match status" value="1"/>
</dbReference>
<protein>
    <recommendedName>
        <fullName evidence="10">3-isopropylmalate dehydratase small subunit</fullName>
        <ecNumber evidence="10">4.2.1.33</ecNumber>
    </recommendedName>
    <alternativeName>
        <fullName evidence="10">Alpha-IPM isomerase</fullName>
        <shortName evidence="10">IPMI</shortName>
    </alternativeName>
    <alternativeName>
        <fullName evidence="10">Isopropylmalate isomerase</fullName>
    </alternativeName>
</protein>
<dbReference type="SUPFAM" id="SSF52016">
    <property type="entry name" value="LeuD/IlvD-like"/>
    <property type="match status" value="1"/>
</dbReference>
<evidence type="ECO:0000256" key="3">
    <source>
        <dbReference type="ARBA" id="ARBA00004729"/>
    </source>
</evidence>
<dbReference type="InterPro" id="IPR050075">
    <property type="entry name" value="LeuD"/>
</dbReference>
<dbReference type="PANTHER" id="PTHR43345">
    <property type="entry name" value="3-ISOPROPYLMALATE DEHYDRATASE SMALL SUBUNIT 2-RELATED-RELATED"/>
    <property type="match status" value="1"/>
</dbReference>
<keyword evidence="8 10" id="KW-0456">Lyase</keyword>
<comment type="similarity">
    <text evidence="4 10">Belongs to the LeuD family. LeuD type 1 subfamily.</text>
</comment>
<dbReference type="InterPro" id="IPR015928">
    <property type="entry name" value="Aconitase/3IPM_dehydase_swvl"/>
</dbReference>